<comment type="caution">
    <text evidence="6">The sequence shown here is derived from an EMBL/GenBank/DDBJ whole genome shotgun (WGS) entry which is preliminary data.</text>
</comment>
<dbReference type="Pfam" id="PF00384">
    <property type="entry name" value="Molybdopterin"/>
    <property type="match status" value="1"/>
</dbReference>
<dbReference type="PROSITE" id="PS51669">
    <property type="entry name" value="4FE4S_MOW_BIS_MGD"/>
    <property type="match status" value="1"/>
</dbReference>
<dbReference type="Gene3D" id="2.40.40.20">
    <property type="match status" value="1"/>
</dbReference>
<dbReference type="GO" id="GO:0046872">
    <property type="term" value="F:metal ion binding"/>
    <property type="evidence" value="ECO:0007669"/>
    <property type="project" value="UniProtKB-KW"/>
</dbReference>
<dbReference type="GO" id="GO:0051536">
    <property type="term" value="F:iron-sulfur cluster binding"/>
    <property type="evidence" value="ECO:0007669"/>
    <property type="project" value="UniProtKB-KW"/>
</dbReference>
<name>A0AAW5C501_9FIRM</name>
<reference evidence="7" key="2">
    <citation type="submission" date="2020-02" db="EMBL/GenBank/DDBJ databases">
        <authorList>
            <person name="Littmann E."/>
            <person name="Sorbara M."/>
        </authorList>
    </citation>
    <scope>NUCLEOTIDE SEQUENCE</scope>
    <source>
        <strain evidence="7">MSK.1.17</strain>
    </source>
</reference>
<dbReference type="Gene3D" id="3.40.50.740">
    <property type="match status" value="1"/>
</dbReference>
<dbReference type="PANTHER" id="PTHR43742">
    <property type="entry name" value="TRIMETHYLAMINE-N-OXIDE REDUCTASE"/>
    <property type="match status" value="1"/>
</dbReference>
<dbReference type="Gene3D" id="3.30.2070.10">
    <property type="entry name" value="Formate dehydrogenase/DMSO reductase"/>
    <property type="match status" value="1"/>
</dbReference>
<evidence type="ECO:0000256" key="1">
    <source>
        <dbReference type="ARBA" id="ARBA00010312"/>
    </source>
</evidence>
<evidence type="ECO:0000313" key="8">
    <source>
        <dbReference type="Proteomes" id="UP000669239"/>
    </source>
</evidence>
<evidence type="ECO:0000256" key="4">
    <source>
        <dbReference type="ARBA" id="ARBA00023014"/>
    </source>
</evidence>
<proteinExistence type="inferred from homology"/>
<evidence type="ECO:0000256" key="3">
    <source>
        <dbReference type="ARBA" id="ARBA00023004"/>
    </source>
</evidence>
<evidence type="ECO:0000313" key="9">
    <source>
        <dbReference type="Proteomes" id="UP001299608"/>
    </source>
</evidence>
<dbReference type="Proteomes" id="UP000669239">
    <property type="component" value="Unassembled WGS sequence"/>
</dbReference>
<evidence type="ECO:0000313" key="6">
    <source>
        <dbReference type="EMBL" id="MCG4747586.1"/>
    </source>
</evidence>
<comment type="similarity">
    <text evidence="1">Belongs to the prokaryotic molybdopterin-containing oxidoreductase family.</text>
</comment>
<dbReference type="InterPro" id="IPR050612">
    <property type="entry name" value="Prok_Mopterin_Oxidored"/>
</dbReference>
<dbReference type="Pfam" id="PF01568">
    <property type="entry name" value="Molydop_binding"/>
    <property type="match status" value="1"/>
</dbReference>
<dbReference type="Gene3D" id="2.20.25.90">
    <property type="entry name" value="ADC-like domains"/>
    <property type="match status" value="1"/>
</dbReference>
<keyword evidence="4" id="KW-0411">Iron-sulfur</keyword>
<dbReference type="EMBL" id="JAAITT010000052">
    <property type="protein sequence ID" value="NSJ51952.1"/>
    <property type="molecule type" value="Genomic_DNA"/>
</dbReference>
<dbReference type="InterPro" id="IPR006656">
    <property type="entry name" value="Mopterin_OxRdtase"/>
</dbReference>
<accession>A0AAW5C501</accession>
<dbReference type="SUPFAM" id="SSF50692">
    <property type="entry name" value="ADC-like"/>
    <property type="match status" value="1"/>
</dbReference>
<dbReference type="InterPro" id="IPR006963">
    <property type="entry name" value="Mopterin_OxRdtase_4Fe-4S_dom"/>
</dbReference>
<dbReference type="SMART" id="SM00926">
    <property type="entry name" value="Molybdop_Fe4S4"/>
    <property type="match status" value="1"/>
</dbReference>
<gene>
    <name evidence="7" type="ORF">G5B36_25105</name>
    <name evidence="6" type="ORF">L0N08_19340</name>
</gene>
<dbReference type="Pfam" id="PF04879">
    <property type="entry name" value="Molybdop_Fe4S4"/>
    <property type="match status" value="1"/>
</dbReference>
<keyword evidence="2" id="KW-0479">Metal-binding</keyword>
<evidence type="ECO:0000259" key="5">
    <source>
        <dbReference type="PROSITE" id="PS51669"/>
    </source>
</evidence>
<organism evidence="6 9">
    <name type="scientific">Enterocloster aldenensis</name>
    <dbReference type="NCBI Taxonomy" id="358742"/>
    <lineage>
        <taxon>Bacteria</taxon>
        <taxon>Bacillati</taxon>
        <taxon>Bacillota</taxon>
        <taxon>Clostridia</taxon>
        <taxon>Lachnospirales</taxon>
        <taxon>Lachnospiraceae</taxon>
        <taxon>Enterocloster</taxon>
    </lineage>
</organism>
<dbReference type="AlphaFoldDB" id="A0AAW5C501"/>
<dbReference type="GO" id="GO:0043546">
    <property type="term" value="F:molybdopterin cofactor binding"/>
    <property type="evidence" value="ECO:0007669"/>
    <property type="project" value="InterPro"/>
</dbReference>
<dbReference type="Proteomes" id="UP001299608">
    <property type="component" value="Unassembled WGS sequence"/>
</dbReference>
<dbReference type="Gene3D" id="3.40.228.10">
    <property type="entry name" value="Dimethylsulfoxide Reductase, domain 2"/>
    <property type="match status" value="1"/>
</dbReference>
<keyword evidence="3" id="KW-0408">Iron</keyword>
<sequence length="672" mass="72599">MTEWKKTICPYDCPTSCGLLVKTDGTRILEVKGDPDHPAAHGLICRKMHGYADSIHSPNRILTPMRRAGKKGEGRFVPVSWDEAISEITGRWKEILSRDGGDAILPFYYSGVMSVIQRKCGDAFFNKMGACSLVRTLCSSAKGAGYEAAMGRTGCLDPRELEHSSFLLVWGSNMKATRIQSMLVLAGMRKAGKRVVLIESCAEDMAPYCDGTVLIRPGTDGALALAMMHVLVREGLAAEDYLCERAWGYAAFKETLPLYTPEWAEGITGVPADVTEALAMEYGRASRPAIMLGSGPSRYGNGGMTVRLITILSALTGAWGRPGGGLCGCNPGIGPCVDDTIVTRPDFRTGQGRKVNINQLAKALNGAHGQAPIRSLYVYGSNPVGSVSSQAETVKGLMGQDLFTVVHERFMTDTARYADILLPATFSVEQSDCYLAYGYCTFGTAYKVLEPAGLCKSNWDTFRLLAGAMGYEEAYFKNTEEDMVKELLAHPGPGLAAASAADWKLLESGGVISTPFADHMDFKTETGKIMIVNPDQPEPMPRFTSAHGGEYPLRLIAVPSGYTLNSIFLEREDLTGKRGPMELMLHPMDAALRNIRDGDKVTACNDLAQVEFTARLSGRMVRGAVAVSGVYGMSASGSGLLVNALHHQRLSDIGEATTLNDNTVEVRPAFYP</sequence>
<dbReference type="EMBL" id="JAKNGE010000026">
    <property type="protein sequence ID" value="MCG4747586.1"/>
    <property type="molecule type" value="Genomic_DNA"/>
</dbReference>
<dbReference type="GO" id="GO:0016491">
    <property type="term" value="F:oxidoreductase activity"/>
    <property type="evidence" value="ECO:0007669"/>
    <property type="project" value="InterPro"/>
</dbReference>
<reference evidence="7 8" key="1">
    <citation type="journal article" date="2020" name="Cell Host Microbe">
        <title>Functional and Genomic Variation between Human-Derived Isolates of Lachnospiraceae Reveals Inter- and Intra-Species Diversity.</title>
        <authorList>
            <person name="Sorbara M.T."/>
            <person name="Littmann E.R."/>
            <person name="Fontana E."/>
            <person name="Moody T.U."/>
            <person name="Kohout C.E."/>
            <person name="Gjonbalaj M."/>
            <person name="Eaton V."/>
            <person name="Seok R."/>
            <person name="Leiner I.M."/>
            <person name="Pamer E.G."/>
        </authorList>
    </citation>
    <scope>NUCLEOTIDE SEQUENCE [LARGE SCALE GENOMIC DNA]</scope>
    <source>
        <strain evidence="7 8">MSK.1.17</strain>
    </source>
</reference>
<protein>
    <submittedName>
        <fullName evidence="6">Molybdopterin-dependent oxidoreductase</fullName>
    </submittedName>
</protein>
<dbReference type="RefSeq" id="WP_165643006.1">
    <property type="nucleotide sequence ID" value="NZ_JAAITT010000052.1"/>
</dbReference>
<dbReference type="InterPro" id="IPR006657">
    <property type="entry name" value="MoPterin_dinucl-bd_dom"/>
</dbReference>
<dbReference type="SUPFAM" id="SSF53706">
    <property type="entry name" value="Formate dehydrogenase/DMSO reductase, domains 1-3"/>
    <property type="match status" value="1"/>
</dbReference>
<evidence type="ECO:0000256" key="2">
    <source>
        <dbReference type="ARBA" id="ARBA00022723"/>
    </source>
</evidence>
<reference evidence="6" key="3">
    <citation type="submission" date="2022-01" db="EMBL/GenBank/DDBJ databases">
        <title>Collection of gut derived symbiotic bacterial strains cultured from healthy donors.</title>
        <authorList>
            <person name="Lin H."/>
            <person name="Kohout C."/>
            <person name="Waligurski E."/>
            <person name="Pamer E.G."/>
        </authorList>
    </citation>
    <scope>NUCLEOTIDE SEQUENCE</scope>
    <source>
        <strain evidence="6">DFI.6.55</strain>
    </source>
</reference>
<evidence type="ECO:0000313" key="7">
    <source>
        <dbReference type="EMBL" id="NSJ51952.1"/>
    </source>
</evidence>
<keyword evidence="8" id="KW-1185">Reference proteome</keyword>
<dbReference type="PANTHER" id="PTHR43742:SF6">
    <property type="entry name" value="OXIDOREDUCTASE YYAE-RELATED"/>
    <property type="match status" value="1"/>
</dbReference>
<feature type="domain" description="4Fe-4S Mo/W bis-MGD-type" evidence="5">
    <location>
        <begin position="2"/>
        <end position="59"/>
    </location>
</feature>
<dbReference type="InterPro" id="IPR009010">
    <property type="entry name" value="Asp_de-COase-like_dom_sf"/>
</dbReference>